<reference evidence="9" key="2">
    <citation type="submission" date="2025-08" db="UniProtKB">
        <authorList>
            <consortium name="RefSeq"/>
        </authorList>
    </citation>
    <scope>IDENTIFICATION</scope>
    <source>
        <tissue evidence="9">Leaf</tissue>
    </source>
</reference>
<dbReference type="InterPro" id="IPR000620">
    <property type="entry name" value="EamA_dom"/>
</dbReference>
<feature type="transmembrane region" description="Helical" evidence="6">
    <location>
        <begin position="253"/>
        <end position="273"/>
    </location>
</feature>
<keyword evidence="8" id="KW-1185">Reference proteome</keyword>
<feature type="transmembrane region" description="Helical" evidence="6">
    <location>
        <begin position="279"/>
        <end position="298"/>
    </location>
</feature>
<dbReference type="Pfam" id="PF00892">
    <property type="entry name" value="EamA"/>
    <property type="match status" value="1"/>
</dbReference>
<evidence type="ECO:0000256" key="6">
    <source>
        <dbReference type="RuleBase" id="RU363077"/>
    </source>
</evidence>
<name>A0ABM0TJX8_CAMSA</name>
<feature type="transmembrane region" description="Helical" evidence="6">
    <location>
        <begin position="81"/>
        <end position="101"/>
    </location>
</feature>
<dbReference type="InterPro" id="IPR037185">
    <property type="entry name" value="EmrE-like"/>
</dbReference>
<keyword evidence="4 6" id="KW-1133">Transmembrane helix</keyword>
<evidence type="ECO:0000313" key="8">
    <source>
        <dbReference type="Proteomes" id="UP000694864"/>
    </source>
</evidence>
<comment type="similarity">
    <text evidence="2 6">Belongs to the drug/metabolite transporter (DMT) superfamily. Plant drug/metabolite exporter (P-DME) (TC 2.A.7.4) family.</text>
</comment>
<gene>
    <name evidence="9" type="primary">LOC104712321</name>
</gene>
<keyword evidence="3 6" id="KW-0812">Transmembrane</keyword>
<reference evidence="8" key="1">
    <citation type="journal article" date="2014" name="Nat. Commun.">
        <title>The emerging biofuel crop Camelina sativa retains a highly undifferentiated hexaploid genome structure.</title>
        <authorList>
            <person name="Kagale S."/>
            <person name="Koh C."/>
            <person name="Nixon J."/>
            <person name="Bollina V."/>
            <person name="Clarke W.E."/>
            <person name="Tuteja R."/>
            <person name="Spillane C."/>
            <person name="Robinson S.J."/>
            <person name="Links M.G."/>
            <person name="Clarke C."/>
            <person name="Higgins E.E."/>
            <person name="Huebert T."/>
            <person name="Sharpe A.G."/>
            <person name="Parkin I.A."/>
        </authorList>
    </citation>
    <scope>NUCLEOTIDE SEQUENCE [LARGE SCALE GENOMIC DNA]</scope>
    <source>
        <strain evidence="8">cv. DH55</strain>
    </source>
</reference>
<dbReference type="InterPro" id="IPR030184">
    <property type="entry name" value="WAT1-related"/>
</dbReference>
<keyword evidence="5 6" id="KW-0472">Membrane</keyword>
<feature type="transmembrane region" description="Helical" evidence="6">
    <location>
        <begin position="113"/>
        <end position="133"/>
    </location>
</feature>
<comment type="subcellular location">
    <subcellularLocation>
        <location evidence="1 6">Membrane</location>
        <topology evidence="1 6">Multi-pass membrane protein</topology>
    </subcellularLocation>
</comment>
<evidence type="ECO:0000313" key="9">
    <source>
        <dbReference type="RefSeq" id="XP_010427496.1"/>
    </source>
</evidence>
<feature type="transmembrane region" description="Helical" evidence="6">
    <location>
        <begin position="157"/>
        <end position="177"/>
    </location>
</feature>
<organism evidence="8 9">
    <name type="scientific">Camelina sativa</name>
    <name type="common">False flax</name>
    <name type="synonym">Myagrum sativum</name>
    <dbReference type="NCBI Taxonomy" id="90675"/>
    <lineage>
        <taxon>Eukaryota</taxon>
        <taxon>Viridiplantae</taxon>
        <taxon>Streptophyta</taxon>
        <taxon>Embryophyta</taxon>
        <taxon>Tracheophyta</taxon>
        <taxon>Spermatophyta</taxon>
        <taxon>Magnoliopsida</taxon>
        <taxon>eudicotyledons</taxon>
        <taxon>Gunneridae</taxon>
        <taxon>Pentapetalae</taxon>
        <taxon>rosids</taxon>
        <taxon>malvids</taxon>
        <taxon>Brassicales</taxon>
        <taxon>Brassicaceae</taxon>
        <taxon>Camelineae</taxon>
        <taxon>Camelina</taxon>
    </lineage>
</organism>
<feature type="transmembrane region" description="Helical" evidence="6">
    <location>
        <begin position="40"/>
        <end position="61"/>
    </location>
</feature>
<evidence type="ECO:0000256" key="4">
    <source>
        <dbReference type="ARBA" id="ARBA00022989"/>
    </source>
</evidence>
<dbReference type="RefSeq" id="XP_010427496.1">
    <property type="nucleotide sequence ID" value="XM_010429194.2"/>
</dbReference>
<evidence type="ECO:0000256" key="5">
    <source>
        <dbReference type="ARBA" id="ARBA00023136"/>
    </source>
</evidence>
<evidence type="ECO:0000256" key="1">
    <source>
        <dbReference type="ARBA" id="ARBA00004141"/>
    </source>
</evidence>
<dbReference type="SUPFAM" id="SSF103481">
    <property type="entry name" value="Multidrug resistance efflux transporter EmrE"/>
    <property type="match status" value="1"/>
</dbReference>
<proteinExistence type="inferred from homology"/>
<evidence type="ECO:0000256" key="2">
    <source>
        <dbReference type="ARBA" id="ARBA00007635"/>
    </source>
</evidence>
<sequence>MGLKMSESAKPYFAMVCLQFGYAGMNLVTKVVLDRGMSHYVLVAYRNAFATAAMAPFALLFERPLIDQNLYYAGLKLTSPTFAGAVTNIVPALTFIISIICRMEKVEMRKVRFQAKVVGTLVIVVGAMLMILFKTPLFNNLRSHLIGDISLPAGEDYLKATVFLLVASFSWASYFVLQAATLKKYSSHLSLSTMVCFMGTLQSTALTFVMEPNLSAWNIGFDMNLLASVYAGIISSSIAYYVQGMMTMQKSTVFVTAFNPLVVIIGSIIGFLILGQNLYLGGVLGMAILLVGVCVVLWGKEGDEEENIEEKFLEIVKCCNGCEIKVLTMMPRIDEEVVDVEMQSPGKAKVAVGFS</sequence>
<evidence type="ECO:0000256" key="3">
    <source>
        <dbReference type="ARBA" id="ARBA00022692"/>
    </source>
</evidence>
<feature type="transmembrane region" description="Helical" evidence="6">
    <location>
        <begin position="216"/>
        <end position="241"/>
    </location>
</feature>
<dbReference type="PANTHER" id="PTHR31218">
    <property type="entry name" value="WAT1-RELATED PROTEIN"/>
    <property type="match status" value="1"/>
</dbReference>
<protein>
    <recommendedName>
        <fullName evidence="6">WAT1-related protein</fullName>
    </recommendedName>
</protein>
<feature type="transmembrane region" description="Helical" evidence="6">
    <location>
        <begin position="189"/>
        <end position="210"/>
    </location>
</feature>
<feature type="transmembrane region" description="Helical" evidence="6">
    <location>
        <begin position="12"/>
        <end position="33"/>
    </location>
</feature>
<accession>A0ABM0TJX8</accession>
<dbReference type="GeneID" id="104712321"/>
<evidence type="ECO:0000259" key="7">
    <source>
        <dbReference type="Pfam" id="PF00892"/>
    </source>
</evidence>
<feature type="domain" description="EamA" evidence="7">
    <location>
        <begin position="160"/>
        <end position="297"/>
    </location>
</feature>
<dbReference type="Proteomes" id="UP000694864">
    <property type="component" value="Chromosome 9"/>
</dbReference>